<dbReference type="InterPro" id="IPR053135">
    <property type="entry name" value="AKR2_Oxidoreductase"/>
</dbReference>
<dbReference type="InterPro" id="IPR017900">
    <property type="entry name" value="4Fe4S_Fe_S_CS"/>
</dbReference>
<evidence type="ECO:0000313" key="6">
    <source>
        <dbReference type="Proteomes" id="UP000746471"/>
    </source>
</evidence>
<dbReference type="InterPro" id="IPR036812">
    <property type="entry name" value="NAD(P)_OxRdtase_dom_sf"/>
</dbReference>
<dbReference type="Proteomes" id="UP000746471">
    <property type="component" value="Unassembled WGS sequence"/>
</dbReference>
<evidence type="ECO:0000313" key="5">
    <source>
        <dbReference type="EMBL" id="MBS7527896.1"/>
    </source>
</evidence>
<gene>
    <name evidence="5" type="ORF">KHM83_14520</name>
</gene>
<dbReference type="Pfam" id="PF13187">
    <property type="entry name" value="Fer4_9"/>
    <property type="match status" value="1"/>
</dbReference>
<evidence type="ECO:0000256" key="2">
    <source>
        <dbReference type="ARBA" id="ARBA00023004"/>
    </source>
</evidence>
<dbReference type="InterPro" id="IPR017896">
    <property type="entry name" value="4Fe4S_Fe-S-bd"/>
</dbReference>
<dbReference type="PROSITE" id="PS00198">
    <property type="entry name" value="4FE4S_FER_1"/>
    <property type="match status" value="1"/>
</dbReference>
<reference evidence="5 6" key="1">
    <citation type="submission" date="2021-05" db="EMBL/GenBank/DDBJ databases">
        <title>Fusibacter ferrireducens sp. nov., an anaerobic, sulfur- and Fe-reducing bacterium isolated from the mangrove sediment.</title>
        <authorList>
            <person name="Qiu D."/>
        </authorList>
    </citation>
    <scope>NUCLEOTIDE SEQUENCE [LARGE SCALE GENOMIC DNA]</scope>
    <source>
        <strain evidence="5 6">DSM 12116</strain>
    </source>
</reference>
<dbReference type="PANTHER" id="PTHR43312">
    <property type="entry name" value="D-THREO-ALDOSE 1-DEHYDROGENASE"/>
    <property type="match status" value="1"/>
</dbReference>
<feature type="domain" description="4Fe-4S ferredoxin-type" evidence="4">
    <location>
        <begin position="341"/>
        <end position="368"/>
    </location>
</feature>
<dbReference type="Gene3D" id="3.20.20.100">
    <property type="entry name" value="NADP-dependent oxidoreductase domain"/>
    <property type="match status" value="1"/>
</dbReference>
<dbReference type="PROSITE" id="PS51379">
    <property type="entry name" value="4FE4S_FER_2"/>
    <property type="match status" value="1"/>
</dbReference>
<keyword evidence="2" id="KW-0408">Iron</keyword>
<dbReference type="EMBL" id="JAHBCL010000027">
    <property type="protein sequence ID" value="MBS7527896.1"/>
    <property type="molecule type" value="Genomic_DNA"/>
</dbReference>
<dbReference type="InterPro" id="IPR023210">
    <property type="entry name" value="NADP_OxRdtase_dom"/>
</dbReference>
<dbReference type="RefSeq" id="WP_213237757.1">
    <property type="nucleotide sequence ID" value="NZ_JAHBCL010000027.1"/>
</dbReference>
<sequence length="408" mass="46617">MQYRINQKNGDSISILGYGGMRFPTRAGFIDEPKAIELLKKAVESGVNYIDTAYFYHAGTSEGFIGKFLAMGYRDKVFIATKMPPWSVNAKEDLDKIFEDQRRKLGVDVIDYYLLHALNDESWEKFLKYDTLAFLDRIRREGKIRNVGFSFHGDRLTFKRIVDAYDWDFCQIQYNILDEFNQAGKEGLQYAASKQMAVFVMEPLRGGSLIKKMPAEVLAAYEQAAPGRTPASWALKWLWDQPEVTMVLSGMTEMAHLEENLSITLDSTPNCLSDAEKKTVSDVRQIYLSKQRVPCTGCQYCMPCPFGVDIPRCFDLYNSKYLLNQKNMRGFYWLQMAGMNGKPSYASLCRECGKCLTHCPQQIDIPNRLKEVTADMESVLMKPAMRVVGWVLGIQKKLAKRSKNSPKL</sequence>
<dbReference type="CDD" id="cd19096">
    <property type="entry name" value="AKR_Fe-S_oxidoreductase"/>
    <property type="match status" value="1"/>
</dbReference>
<evidence type="ECO:0000256" key="3">
    <source>
        <dbReference type="ARBA" id="ARBA00023014"/>
    </source>
</evidence>
<proteinExistence type="predicted"/>
<keyword evidence="1" id="KW-0479">Metal-binding</keyword>
<accession>A0ABS5PTL6</accession>
<dbReference type="SUPFAM" id="SSF51430">
    <property type="entry name" value="NAD(P)-linked oxidoreductase"/>
    <property type="match status" value="1"/>
</dbReference>
<dbReference type="Pfam" id="PF00248">
    <property type="entry name" value="Aldo_ket_red"/>
    <property type="match status" value="1"/>
</dbReference>
<keyword evidence="6" id="KW-1185">Reference proteome</keyword>
<comment type="caution">
    <text evidence="5">The sequence shown here is derived from an EMBL/GenBank/DDBJ whole genome shotgun (WGS) entry which is preliminary data.</text>
</comment>
<dbReference type="PANTHER" id="PTHR43312:SF2">
    <property type="entry name" value="OXIDOREDUCTASE"/>
    <property type="match status" value="1"/>
</dbReference>
<dbReference type="SUPFAM" id="SSF46548">
    <property type="entry name" value="alpha-helical ferredoxin"/>
    <property type="match status" value="1"/>
</dbReference>
<keyword evidence="3" id="KW-0411">Iron-sulfur</keyword>
<evidence type="ECO:0000256" key="1">
    <source>
        <dbReference type="ARBA" id="ARBA00022723"/>
    </source>
</evidence>
<organism evidence="5 6">
    <name type="scientific">Fusibacter paucivorans</name>
    <dbReference type="NCBI Taxonomy" id="76009"/>
    <lineage>
        <taxon>Bacteria</taxon>
        <taxon>Bacillati</taxon>
        <taxon>Bacillota</taxon>
        <taxon>Clostridia</taxon>
        <taxon>Eubacteriales</taxon>
        <taxon>Eubacteriales Family XII. Incertae Sedis</taxon>
        <taxon>Fusibacter</taxon>
    </lineage>
</organism>
<evidence type="ECO:0000259" key="4">
    <source>
        <dbReference type="PROSITE" id="PS51379"/>
    </source>
</evidence>
<name>A0ABS5PTL6_9FIRM</name>
<protein>
    <submittedName>
        <fullName evidence="5">Aldo/keto reductase</fullName>
    </submittedName>
</protein>